<dbReference type="InterPro" id="IPR025827">
    <property type="entry name" value="Zn_ribbon_recom_dom"/>
</dbReference>
<name>A0A6J5F733_9BURK</name>
<protein>
    <recommendedName>
        <fullName evidence="1">Recombinase zinc beta ribbon domain-containing protein</fullName>
    </recommendedName>
</protein>
<evidence type="ECO:0000313" key="3">
    <source>
        <dbReference type="Proteomes" id="UP000494363"/>
    </source>
</evidence>
<proteinExistence type="predicted"/>
<keyword evidence="3" id="KW-1185">Reference proteome</keyword>
<feature type="domain" description="Recombinase zinc beta ribbon" evidence="1">
    <location>
        <begin position="44"/>
        <end position="83"/>
    </location>
</feature>
<dbReference type="Proteomes" id="UP000494363">
    <property type="component" value="Unassembled WGS sequence"/>
</dbReference>
<gene>
    <name evidence="2" type="ORF">LMG29542_08096</name>
</gene>
<evidence type="ECO:0000259" key="1">
    <source>
        <dbReference type="Pfam" id="PF13408"/>
    </source>
</evidence>
<reference evidence="2 3" key="1">
    <citation type="submission" date="2020-04" db="EMBL/GenBank/DDBJ databases">
        <authorList>
            <person name="De Canck E."/>
        </authorList>
    </citation>
    <scope>NUCLEOTIDE SEQUENCE [LARGE SCALE GENOMIC DNA]</scope>
    <source>
        <strain evidence="2 3">LMG 29542</strain>
    </source>
</reference>
<dbReference type="Pfam" id="PF13408">
    <property type="entry name" value="Zn_ribbon_recom"/>
    <property type="match status" value="1"/>
</dbReference>
<dbReference type="EMBL" id="CADIKH010000156">
    <property type="protein sequence ID" value="CAB3774718.1"/>
    <property type="molecule type" value="Genomic_DNA"/>
</dbReference>
<organism evidence="2 3">
    <name type="scientific">Paraburkholderia humisilvae</name>
    <dbReference type="NCBI Taxonomy" id="627669"/>
    <lineage>
        <taxon>Bacteria</taxon>
        <taxon>Pseudomonadati</taxon>
        <taxon>Pseudomonadota</taxon>
        <taxon>Betaproteobacteria</taxon>
        <taxon>Burkholderiales</taxon>
        <taxon>Burkholderiaceae</taxon>
        <taxon>Paraburkholderia</taxon>
    </lineage>
</organism>
<evidence type="ECO:0000313" key="2">
    <source>
        <dbReference type="EMBL" id="CAB3774718.1"/>
    </source>
</evidence>
<dbReference type="AlphaFoldDB" id="A0A6J5F733"/>
<accession>A0A6J5F733</accession>
<sequence length="165" mass="18382">MLIRDHHEGYIDWDVYCANRELVAHNTNGHGSAVRGSIRSGSALLSGLLRCGQCGVKLSVNYPGPTSIRYQCITHIFSRDQACYVMFGVVGADQLVADQVLRGLQPLGLQAAIQAIEQLQSVDDDQFAQKRLALQRARYEVNRAQRHVGTMHLTYNRCGRKRSPS</sequence>